<dbReference type="InterPro" id="IPR030184">
    <property type="entry name" value="WAT1-related"/>
</dbReference>
<evidence type="ECO:0000256" key="2">
    <source>
        <dbReference type="ARBA" id="ARBA00007635"/>
    </source>
</evidence>
<dbReference type="GO" id="GO:0022857">
    <property type="term" value="F:transmembrane transporter activity"/>
    <property type="evidence" value="ECO:0007669"/>
    <property type="project" value="InterPro"/>
</dbReference>
<dbReference type="Pfam" id="PF00892">
    <property type="entry name" value="EamA"/>
    <property type="match status" value="2"/>
</dbReference>
<evidence type="ECO:0000256" key="4">
    <source>
        <dbReference type="ARBA" id="ARBA00022989"/>
    </source>
</evidence>
<feature type="transmembrane region" description="Helical" evidence="6">
    <location>
        <begin position="179"/>
        <end position="199"/>
    </location>
</feature>
<reference evidence="8" key="1">
    <citation type="submission" date="2022-08" db="EMBL/GenBank/DDBJ databases">
        <authorList>
            <person name="Gutierrez-Valencia J."/>
        </authorList>
    </citation>
    <scope>NUCLEOTIDE SEQUENCE</scope>
</reference>
<evidence type="ECO:0000256" key="6">
    <source>
        <dbReference type="RuleBase" id="RU363077"/>
    </source>
</evidence>
<name>A0AAV0ISM0_9ROSI</name>
<gene>
    <name evidence="8" type="ORF">LITE_LOCUS10819</name>
</gene>
<evidence type="ECO:0000256" key="5">
    <source>
        <dbReference type="ARBA" id="ARBA00023136"/>
    </source>
</evidence>
<dbReference type="Proteomes" id="UP001154282">
    <property type="component" value="Unassembled WGS sequence"/>
</dbReference>
<keyword evidence="5 6" id="KW-0472">Membrane</keyword>
<evidence type="ECO:0000256" key="1">
    <source>
        <dbReference type="ARBA" id="ARBA00004141"/>
    </source>
</evidence>
<feature type="transmembrane region" description="Helical" evidence="6">
    <location>
        <begin position="36"/>
        <end position="53"/>
    </location>
</feature>
<feature type="transmembrane region" description="Helical" evidence="6">
    <location>
        <begin position="247"/>
        <end position="268"/>
    </location>
</feature>
<evidence type="ECO:0000313" key="8">
    <source>
        <dbReference type="EMBL" id="CAI0400622.1"/>
    </source>
</evidence>
<evidence type="ECO:0000313" key="9">
    <source>
        <dbReference type="Proteomes" id="UP001154282"/>
    </source>
</evidence>
<sequence length="368" mass="40721">MKLVLGLLILQLCFSGFHIVSRVALNIGVSQVVYPVYRNTIALLLLAPFAYFLEKYAFDESNLLVAFMGFGYIFVRITANQGFYLLGLYYASPTFASAMQNSVPAITFLMASALGVEQVNLRRRDGLAKVAGTIACIGGATIITLYKGPPLLHHGGNMLTMEEHQQTDIASDSKKTQNWTWGCIYLLGHCLSWAGWMVFQAPVLKKYPAKLTMTSFTCFFGLIQFLVIASFLETDLNNWKLQSLEELFTILYAGIVASGIVISLQTWCIQKGGPVFVAVFQPLQTVLVAIMAALILGDQLYSGGMVGAVLIMIGLYCVLWGKNEERRMTILSTENVADNLKVEDDSLTTTLLLHHHDHRRIIADTDLP</sequence>
<feature type="transmembrane region" description="Helical" evidence="6">
    <location>
        <begin position="275"/>
        <end position="295"/>
    </location>
</feature>
<feature type="transmembrane region" description="Helical" evidence="6">
    <location>
        <begin position="65"/>
        <end position="86"/>
    </location>
</feature>
<dbReference type="AlphaFoldDB" id="A0AAV0ISM0"/>
<dbReference type="EMBL" id="CAMGYJ010000004">
    <property type="protein sequence ID" value="CAI0400622.1"/>
    <property type="molecule type" value="Genomic_DNA"/>
</dbReference>
<feature type="domain" description="EamA" evidence="7">
    <location>
        <begin position="181"/>
        <end position="319"/>
    </location>
</feature>
<dbReference type="SUPFAM" id="SSF103481">
    <property type="entry name" value="Multidrug resistance efflux transporter EmrE"/>
    <property type="match status" value="2"/>
</dbReference>
<keyword evidence="3 6" id="KW-0812">Transmembrane</keyword>
<comment type="subcellular location">
    <subcellularLocation>
        <location evidence="1 6">Membrane</location>
        <topology evidence="1 6">Multi-pass membrane protein</topology>
    </subcellularLocation>
</comment>
<keyword evidence="4 6" id="KW-1133">Transmembrane helix</keyword>
<feature type="transmembrane region" description="Helical" evidence="6">
    <location>
        <begin position="211"/>
        <end position="232"/>
    </location>
</feature>
<comment type="similarity">
    <text evidence="2 6">Belongs to the drug/metabolite transporter (DMT) superfamily. Plant drug/metabolite exporter (P-DME) (TC 2.A.7.4) family.</text>
</comment>
<proteinExistence type="inferred from homology"/>
<dbReference type="GO" id="GO:0016020">
    <property type="term" value="C:membrane"/>
    <property type="evidence" value="ECO:0007669"/>
    <property type="project" value="UniProtKB-SubCell"/>
</dbReference>
<feature type="transmembrane region" description="Helical" evidence="6">
    <location>
        <begin position="301"/>
        <end position="321"/>
    </location>
</feature>
<feature type="transmembrane region" description="Helical" evidence="6">
    <location>
        <begin position="128"/>
        <end position="146"/>
    </location>
</feature>
<evidence type="ECO:0000259" key="7">
    <source>
        <dbReference type="Pfam" id="PF00892"/>
    </source>
</evidence>
<feature type="domain" description="EamA" evidence="7">
    <location>
        <begin position="4"/>
        <end position="144"/>
    </location>
</feature>
<dbReference type="InterPro" id="IPR037185">
    <property type="entry name" value="EmrE-like"/>
</dbReference>
<comment type="caution">
    <text evidence="8">The sequence shown here is derived from an EMBL/GenBank/DDBJ whole genome shotgun (WGS) entry which is preliminary data.</text>
</comment>
<dbReference type="PANTHER" id="PTHR31218">
    <property type="entry name" value="WAT1-RELATED PROTEIN"/>
    <property type="match status" value="1"/>
</dbReference>
<keyword evidence="9" id="KW-1185">Reference proteome</keyword>
<dbReference type="InterPro" id="IPR000620">
    <property type="entry name" value="EamA_dom"/>
</dbReference>
<accession>A0AAV0ISM0</accession>
<protein>
    <recommendedName>
        <fullName evidence="6">WAT1-related protein</fullName>
    </recommendedName>
</protein>
<organism evidence="8 9">
    <name type="scientific">Linum tenue</name>
    <dbReference type="NCBI Taxonomy" id="586396"/>
    <lineage>
        <taxon>Eukaryota</taxon>
        <taxon>Viridiplantae</taxon>
        <taxon>Streptophyta</taxon>
        <taxon>Embryophyta</taxon>
        <taxon>Tracheophyta</taxon>
        <taxon>Spermatophyta</taxon>
        <taxon>Magnoliopsida</taxon>
        <taxon>eudicotyledons</taxon>
        <taxon>Gunneridae</taxon>
        <taxon>Pentapetalae</taxon>
        <taxon>rosids</taxon>
        <taxon>fabids</taxon>
        <taxon>Malpighiales</taxon>
        <taxon>Linaceae</taxon>
        <taxon>Linum</taxon>
    </lineage>
</organism>
<evidence type="ECO:0000256" key="3">
    <source>
        <dbReference type="ARBA" id="ARBA00022692"/>
    </source>
</evidence>